<dbReference type="Pfam" id="PF02702">
    <property type="entry name" value="KdpD"/>
    <property type="match status" value="1"/>
</dbReference>
<keyword evidence="13 14" id="KW-0472">Membrane</keyword>
<evidence type="ECO:0000256" key="9">
    <source>
        <dbReference type="ARBA" id="ARBA00022777"/>
    </source>
</evidence>
<dbReference type="EC" id="2.7.13.3" evidence="4"/>
<dbReference type="InterPro" id="IPR005467">
    <property type="entry name" value="His_kinase_dom"/>
</dbReference>
<dbReference type="Pfam" id="PF02518">
    <property type="entry name" value="HATPase_c"/>
    <property type="match status" value="1"/>
</dbReference>
<dbReference type="PANTHER" id="PTHR45569:SF1">
    <property type="entry name" value="SENSOR PROTEIN KDPD"/>
    <property type="match status" value="1"/>
</dbReference>
<evidence type="ECO:0000256" key="14">
    <source>
        <dbReference type="SAM" id="Phobius"/>
    </source>
</evidence>
<dbReference type="SUPFAM" id="SSF55874">
    <property type="entry name" value="ATPase domain of HSP90 chaperone/DNA topoisomerase II/histidine kinase"/>
    <property type="match status" value="1"/>
</dbReference>
<dbReference type="Gene3D" id="3.40.50.300">
    <property type="entry name" value="P-loop containing nucleotide triphosphate hydrolases"/>
    <property type="match status" value="1"/>
</dbReference>
<keyword evidence="10" id="KW-0067">ATP-binding</keyword>
<dbReference type="SMART" id="SM00388">
    <property type="entry name" value="HisKA"/>
    <property type="match status" value="1"/>
</dbReference>
<dbReference type="Gene3D" id="3.40.50.620">
    <property type="entry name" value="HUPs"/>
    <property type="match status" value="1"/>
</dbReference>
<keyword evidence="5" id="KW-0597">Phosphoprotein</keyword>
<protein>
    <recommendedName>
        <fullName evidence="4">histidine kinase</fullName>
        <ecNumber evidence="4">2.7.13.3</ecNumber>
    </recommendedName>
</protein>
<evidence type="ECO:0000256" key="3">
    <source>
        <dbReference type="ARBA" id="ARBA00004236"/>
    </source>
</evidence>
<dbReference type="InterPro" id="IPR003852">
    <property type="entry name" value="Sig_transdc_His_kinase_KdpD_N"/>
</dbReference>
<organism evidence="16 17">
    <name type="scientific">Aquipuribacter hungaricus</name>
    <dbReference type="NCBI Taxonomy" id="545624"/>
    <lineage>
        <taxon>Bacteria</taxon>
        <taxon>Bacillati</taxon>
        <taxon>Actinomycetota</taxon>
        <taxon>Actinomycetes</taxon>
        <taxon>Micrococcales</taxon>
        <taxon>Intrasporangiaceae</taxon>
        <taxon>Aquipuribacter</taxon>
    </lineage>
</organism>
<name>A0ABV7WJL9_9MICO</name>
<dbReference type="EMBL" id="JBHRWW010000006">
    <property type="protein sequence ID" value="MFC3688753.1"/>
    <property type="molecule type" value="Genomic_DNA"/>
</dbReference>
<dbReference type="InterPro" id="IPR003594">
    <property type="entry name" value="HATPase_dom"/>
</dbReference>
<dbReference type="Gene3D" id="3.30.565.10">
    <property type="entry name" value="Histidine kinase-like ATPase, C-terminal domain"/>
    <property type="match status" value="1"/>
</dbReference>
<dbReference type="InterPro" id="IPR038318">
    <property type="entry name" value="KdpD_sf"/>
</dbReference>
<evidence type="ECO:0000256" key="1">
    <source>
        <dbReference type="ARBA" id="ARBA00000085"/>
    </source>
</evidence>
<comment type="catalytic activity">
    <reaction evidence="1">
        <text>ATP + protein L-histidine = ADP + protein N-phospho-L-histidine.</text>
        <dbReference type="EC" id="2.7.13.3"/>
    </reaction>
</comment>
<keyword evidence="8" id="KW-0547">Nucleotide-binding</keyword>
<dbReference type="Pfam" id="PF00582">
    <property type="entry name" value="Usp"/>
    <property type="match status" value="1"/>
</dbReference>
<dbReference type="InterPro" id="IPR052023">
    <property type="entry name" value="Histidine_kinase_KdpD"/>
</dbReference>
<feature type="transmembrane region" description="Helical" evidence="14">
    <location>
        <begin position="384"/>
        <end position="402"/>
    </location>
</feature>
<keyword evidence="11 14" id="KW-1133">Transmembrane helix</keyword>
<dbReference type="InterPro" id="IPR027417">
    <property type="entry name" value="P-loop_NTPase"/>
</dbReference>
<dbReference type="SMART" id="SM00387">
    <property type="entry name" value="HATPase_c"/>
    <property type="match status" value="1"/>
</dbReference>
<dbReference type="PROSITE" id="PS50109">
    <property type="entry name" value="HIS_KIN"/>
    <property type="match status" value="1"/>
</dbReference>
<gene>
    <name evidence="16" type="ORF">ACFOLH_10410</name>
</gene>
<dbReference type="Pfam" id="PF00512">
    <property type="entry name" value="HisKA"/>
    <property type="match status" value="1"/>
</dbReference>
<evidence type="ECO:0000256" key="11">
    <source>
        <dbReference type="ARBA" id="ARBA00022989"/>
    </source>
</evidence>
<comment type="caution">
    <text evidence="16">The sequence shown here is derived from an EMBL/GenBank/DDBJ whole genome shotgun (WGS) entry which is preliminary data.</text>
</comment>
<keyword evidence="7 14" id="KW-0812">Transmembrane</keyword>
<dbReference type="Gene3D" id="1.20.120.620">
    <property type="entry name" value="Backbone structure of the membrane domain of e. Coli histidine kinase receptor kdpd"/>
    <property type="match status" value="1"/>
</dbReference>
<evidence type="ECO:0000256" key="12">
    <source>
        <dbReference type="ARBA" id="ARBA00023012"/>
    </source>
</evidence>
<feature type="domain" description="Histidine kinase" evidence="15">
    <location>
        <begin position="625"/>
        <end position="836"/>
    </location>
</feature>
<evidence type="ECO:0000256" key="6">
    <source>
        <dbReference type="ARBA" id="ARBA00022679"/>
    </source>
</evidence>
<dbReference type="Proteomes" id="UP001595685">
    <property type="component" value="Unassembled WGS sequence"/>
</dbReference>
<dbReference type="InterPro" id="IPR004358">
    <property type="entry name" value="Sig_transdc_His_kin-like_C"/>
</dbReference>
<dbReference type="InterPro" id="IPR003661">
    <property type="entry name" value="HisK_dim/P_dom"/>
</dbReference>
<dbReference type="PRINTS" id="PR00344">
    <property type="entry name" value="BCTRLSENSOR"/>
</dbReference>
<evidence type="ECO:0000256" key="13">
    <source>
        <dbReference type="ARBA" id="ARBA00023136"/>
    </source>
</evidence>
<dbReference type="InterPro" id="IPR014729">
    <property type="entry name" value="Rossmann-like_a/b/a_fold"/>
</dbReference>
<evidence type="ECO:0000256" key="5">
    <source>
        <dbReference type="ARBA" id="ARBA00022553"/>
    </source>
</evidence>
<dbReference type="Pfam" id="PF13493">
    <property type="entry name" value="DUF4118"/>
    <property type="match status" value="1"/>
</dbReference>
<keyword evidence="17" id="KW-1185">Reference proteome</keyword>
<evidence type="ECO:0000259" key="15">
    <source>
        <dbReference type="PROSITE" id="PS50109"/>
    </source>
</evidence>
<dbReference type="InterPro" id="IPR006016">
    <property type="entry name" value="UspA"/>
</dbReference>
<evidence type="ECO:0000256" key="10">
    <source>
        <dbReference type="ARBA" id="ARBA00022840"/>
    </source>
</evidence>
<feature type="transmembrane region" description="Helical" evidence="14">
    <location>
        <begin position="414"/>
        <end position="444"/>
    </location>
</feature>
<dbReference type="PANTHER" id="PTHR45569">
    <property type="entry name" value="SENSOR PROTEIN KDPD"/>
    <property type="match status" value="1"/>
</dbReference>
<evidence type="ECO:0000256" key="4">
    <source>
        <dbReference type="ARBA" id="ARBA00012438"/>
    </source>
</evidence>
<dbReference type="CDD" id="cd00082">
    <property type="entry name" value="HisKA"/>
    <property type="match status" value="1"/>
</dbReference>
<dbReference type="SUPFAM" id="SSF52402">
    <property type="entry name" value="Adenine nucleotide alpha hydrolases-like"/>
    <property type="match status" value="1"/>
</dbReference>
<dbReference type="InterPro" id="IPR025201">
    <property type="entry name" value="KdpD_TM"/>
</dbReference>
<keyword evidence="6" id="KW-0808">Transferase</keyword>
<sequence length="841" mass="88764">MRPVDGSRRGTLRVYLGAAPGVGKTFAMLDEGRRRAARGTDVVVAVVETHGRRHTAELLEGLEVVPRRRLRHRGTDLDEMDLDAVLRRAPEVALVDELAHSCAPGSRHEKRWQDVEALLDAGVDVVTTVNVQHLESLVDVVAAITGVRQQETVPDTVVRAAEQVELVDMSPEALRRRMAHGNVYPPERVDAALADWFRVGNLTALRELALLWVADRVDAALEDYRERHGIVAAWPARERVLVAVTGGPESETLLRRGARIASRGSGTELLAVHVSRSDGLTGTSAADLARTRALAEGLGARWQVVVGDDVPAAVLDLARAVNATQVVLGASRRGRVAAALAPGVVPQVVRASGDIDVYVVTHERAARRALLRQPRTNPVGRARLTLGWVLALLAPTVLGLVLQTTREAHALSTVVLLFLTATVVVAVVGGLRPAVLAALLSGLLSNYLFTEPYYTLRVDAEVDLVTLVVLVLVAVTVATAVDRAARASAEAARARAEADVLTGFAHSVLSGRDSLADLLEQLRTSFGLEGVDLVARGDGGGDGAAVAAVGAGTQDPRSRCAVVDVDGTTALRLAGARLGSDELRVVSALATQVAAVLERDRLREEARTAKGERERTRTRTALLAAVSHDLRTPLAGIKAGVSTLLSRDIPLRPEDRDALLRDVDLSTDRLQALIDNLLDMSRLDAGAVVPRPRPSALEDVVARALSGVEPGRVQVDVPHDLPLLDVDAGLLERAVANVAENAVRYAGSAPVAISAALVPGSVVLRVADRGAGVPEGRRARLFAPFQRLGDTGGSPDGLGLGLAVARGLAEVNGGTLDAEDTPGGGLTMVFRLPVTPLGVTS</sequence>
<dbReference type="InterPro" id="IPR036097">
    <property type="entry name" value="HisK_dim/P_sf"/>
</dbReference>
<evidence type="ECO:0000256" key="8">
    <source>
        <dbReference type="ARBA" id="ARBA00022741"/>
    </source>
</evidence>
<dbReference type="Gene3D" id="1.10.287.130">
    <property type="match status" value="1"/>
</dbReference>
<dbReference type="RefSeq" id="WP_376983806.1">
    <property type="nucleotide sequence ID" value="NZ_JBBEOI010000070.1"/>
</dbReference>
<comment type="subcellular location">
    <subcellularLocation>
        <location evidence="3">Cell membrane</location>
    </subcellularLocation>
    <subcellularLocation>
        <location evidence="2">Membrane</location>
        <topology evidence="2">Multi-pass membrane protein</topology>
    </subcellularLocation>
</comment>
<accession>A0ABV7WJL9</accession>
<dbReference type="InterPro" id="IPR036890">
    <property type="entry name" value="HATPase_C_sf"/>
</dbReference>
<evidence type="ECO:0000313" key="17">
    <source>
        <dbReference type="Proteomes" id="UP001595685"/>
    </source>
</evidence>
<evidence type="ECO:0000256" key="7">
    <source>
        <dbReference type="ARBA" id="ARBA00022692"/>
    </source>
</evidence>
<proteinExistence type="predicted"/>
<reference evidence="17" key="1">
    <citation type="journal article" date="2019" name="Int. J. Syst. Evol. Microbiol.">
        <title>The Global Catalogue of Microorganisms (GCM) 10K type strain sequencing project: providing services to taxonomists for standard genome sequencing and annotation.</title>
        <authorList>
            <consortium name="The Broad Institute Genomics Platform"/>
            <consortium name="The Broad Institute Genome Sequencing Center for Infectious Disease"/>
            <person name="Wu L."/>
            <person name="Ma J."/>
        </authorList>
    </citation>
    <scope>NUCLEOTIDE SEQUENCE [LARGE SCALE GENOMIC DNA]</scope>
    <source>
        <strain evidence="17">NCAIM B.02333</strain>
    </source>
</reference>
<dbReference type="SUPFAM" id="SSF47384">
    <property type="entry name" value="Homodimeric domain of signal transducing histidine kinase"/>
    <property type="match status" value="1"/>
</dbReference>
<evidence type="ECO:0000256" key="2">
    <source>
        <dbReference type="ARBA" id="ARBA00004141"/>
    </source>
</evidence>
<keyword evidence="9" id="KW-0418">Kinase</keyword>
<evidence type="ECO:0000313" key="16">
    <source>
        <dbReference type="EMBL" id="MFC3688753.1"/>
    </source>
</evidence>
<keyword evidence="12" id="KW-0902">Two-component regulatory system</keyword>